<dbReference type="AlphaFoldDB" id="A0A3R7NZ22"/>
<keyword evidence="2" id="KW-1185">Reference proteome</keyword>
<dbReference type="EMBL" id="QCYY01002381">
    <property type="protein sequence ID" value="ROT70818.1"/>
    <property type="molecule type" value="Genomic_DNA"/>
</dbReference>
<reference evidence="1 2" key="1">
    <citation type="submission" date="2018-04" db="EMBL/GenBank/DDBJ databases">
        <authorList>
            <person name="Zhang X."/>
            <person name="Yuan J."/>
            <person name="Li F."/>
            <person name="Xiang J."/>
        </authorList>
    </citation>
    <scope>NUCLEOTIDE SEQUENCE [LARGE SCALE GENOMIC DNA]</scope>
    <source>
        <tissue evidence="1">Muscle</tissue>
    </source>
</reference>
<accession>A0A3R7NZ22</accession>
<gene>
    <name evidence="1" type="ORF">C7M84_010884</name>
</gene>
<reference evidence="1 2" key="2">
    <citation type="submission" date="2019-01" db="EMBL/GenBank/DDBJ databases">
        <title>The decoding of complex shrimp genome reveals the adaptation for benthos swimmer, frequently molting mechanism and breeding impact on genome.</title>
        <authorList>
            <person name="Sun Y."/>
            <person name="Gao Y."/>
            <person name="Yu Y."/>
        </authorList>
    </citation>
    <scope>NUCLEOTIDE SEQUENCE [LARGE SCALE GENOMIC DNA]</scope>
    <source>
        <tissue evidence="1">Muscle</tissue>
    </source>
</reference>
<comment type="caution">
    <text evidence="1">The sequence shown here is derived from an EMBL/GenBank/DDBJ whole genome shotgun (WGS) entry which is preliminary data.</text>
</comment>
<proteinExistence type="predicted"/>
<name>A0A3R7NZ22_PENVA</name>
<sequence length="147" mass="16491">MPCHVSPVESSLKAWRRGLVGARRPEEPRGCFQRSVCQANAVLAREYGGAGRVIATLMSNVGSRLLSGSDPQAVRETLDAARTGRRRRETTTHKQAYIQNDNRIARPLNRQTDGQMHKQCANHTPARVLPTRPSPKFRFPPGFYERV</sequence>
<organism evidence="1 2">
    <name type="scientific">Penaeus vannamei</name>
    <name type="common">Whiteleg shrimp</name>
    <name type="synonym">Litopenaeus vannamei</name>
    <dbReference type="NCBI Taxonomy" id="6689"/>
    <lineage>
        <taxon>Eukaryota</taxon>
        <taxon>Metazoa</taxon>
        <taxon>Ecdysozoa</taxon>
        <taxon>Arthropoda</taxon>
        <taxon>Crustacea</taxon>
        <taxon>Multicrustacea</taxon>
        <taxon>Malacostraca</taxon>
        <taxon>Eumalacostraca</taxon>
        <taxon>Eucarida</taxon>
        <taxon>Decapoda</taxon>
        <taxon>Dendrobranchiata</taxon>
        <taxon>Penaeoidea</taxon>
        <taxon>Penaeidae</taxon>
        <taxon>Penaeus</taxon>
    </lineage>
</organism>
<dbReference type="Proteomes" id="UP000283509">
    <property type="component" value="Unassembled WGS sequence"/>
</dbReference>
<evidence type="ECO:0000313" key="1">
    <source>
        <dbReference type="EMBL" id="ROT70818.1"/>
    </source>
</evidence>
<protein>
    <submittedName>
        <fullName evidence="1">Uncharacterized protein</fullName>
    </submittedName>
</protein>
<evidence type="ECO:0000313" key="2">
    <source>
        <dbReference type="Proteomes" id="UP000283509"/>
    </source>
</evidence>